<evidence type="ECO:0000313" key="3">
    <source>
        <dbReference type="Proteomes" id="UP001177023"/>
    </source>
</evidence>
<protein>
    <recommendedName>
        <fullName evidence="1">F-box domain-containing protein</fullName>
    </recommendedName>
</protein>
<dbReference type="PROSITE" id="PS50181">
    <property type="entry name" value="FBOX"/>
    <property type="match status" value="1"/>
</dbReference>
<feature type="domain" description="F-box" evidence="1">
    <location>
        <begin position="1"/>
        <end position="47"/>
    </location>
</feature>
<accession>A0AA36CM68</accession>
<name>A0AA36CM68_9BILA</name>
<dbReference type="AlphaFoldDB" id="A0AA36CM68"/>
<sequence>MHFLQLPLEVHYHLLNFLDLKSCSIYSTTCRKVHALIQAVPQKILEVTLRPESEKLWVQQGPANSRITNAIVSQETKDQLFSDTTVAEIIYDFGSKLNIDGLKSGHIWLKTSDRDSLAKLRQHKPAGKFEMLELSDLEGFEPELCEFLDAETAILQIDTWNNLYGCLTLKHPVMDIIEYCDQDEAVEIFGDVLVGEWLAGEREIESVVVACNHQSPDVAPREWERTYTRDDGKRLEETVHGEFYIWKLIV</sequence>
<dbReference type="SUPFAM" id="SSF81383">
    <property type="entry name" value="F-box domain"/>
    <property type="match status" value="1"/>
</dbReference>
<feature type="non-terminal residue" evidence="2">
    <location>
        <position position="250"/>
    </location>
</feature>
<organism evidence="2 3">
    <name type="scientific">Mesorhabditis spiculigera</name>
    <dbReference type="NCBI Taxonomy" id="96644"/>
    <lineage>
        <taxon>Eukaryota</taxon>
        <taxon>Metazoa</taxon>
        <taxon>Ecdysozoa</taxon>
        <taxon>Nematoda</taxon>
        <taxon>Chromadorea</taxon>
        <taxon>Rhabditida</taxon>
        <taxon>Rhabditina</taxon>
        <taxon>Rhabditomorpha</taxon>
        <taxon>Rhabditoidea</taxon>
        <taxon>Rhabditidae</taxon>
        <taxon>Mesorhabditinae</taxon>
        <taxon>Mesorhabditis</taxon>
    </lineage>
</organism>
<reference evidence="2" key="1">
    <citation type="submission" date="2023-06" db="EMBL/GenBank/DDBJ databases">
        <authorList>
            <person name="Delattre M."/>
        </authorList>
    </citation>
    <scope>NUCLEOTIDE SEQUENCE</scope>
    <source>
        <strain evidence="2">AF72</strain>
    </source>
</reference>
<keyword evidence="3" id="KW-1185">Reference proteome</keyword>
<proteinExistence type="predicted"/>
<dbReference type="InterPro" id="IPR001810">
    <property type="entry name" value="F-box_dom"/>
</dbReference>
<dbReference type="Proteomes" id="UP001177023">
    <property type="component" value="Unassembled WGS sequence"/>
</dbReference>
<evidence type="ECO:0000259" key="1">
    <source>
        <dbReference type="PROSITE" id="PS50181"/>
    </source>
</evidence>
<evidence type="ECO:0000313" key="2">
    <source>
        <dbReference type="EMBL" id="CAJ0570516.1"/>
    </source>
</evidence>
<gene>
    <name evidence="2" type="ORF">MSPICULIGERA_LOCUS8953</name>
</gene>
<dbReference type="InterPro" id="IPR036047">
    <property type="entry name" value="F-box-like_dom_sf"/>
</dbReference>
<dbReference type="EMBL" id="CATQJA010002368">
    <property type="protein sequence ID" value="CAJ0570516.1"/>
    <property type="molecule type" value="Genomic_DNA"/>
</dbReference>
<comment type="caution">
    <text evidence="2">The sequence shown here is derived from an EMBL/GenBank/DDBJ whole genome shotgun (WGS) entry which is preliminary data.</text>
</comment>